<dbReference type="STRING" id="1121001.SAMN02745857_03862"/>
<evidence type="ECO:0000313" key="2">
    <source>
        <dbReference type="Proteomes" id="UP000192761"/>
    </source>
</evidence>
<accession>A0A1W1Y015</accession>
<dbReference type="Proteomes" id="UP000192761">
    <property type="component" value="Unassembled WGS sequence"/>
</dbReference>
<evidence type="ECO:0000313" key="1">
    <source>
        <dbReference type="EMBL" id="SMC29474.1"/>
    </source>
</evidence>
<proteinExistence type="predicted"/>
<keyword evidence="2" id="KW-1185">Reference proteome</keyword>
<sequence length="89" mass="9908">MQIEIMAFNPVGFFEIAIDRSNGRPLIGIPFDVGPAGHCNYYVISDVEYRQGLADPRSLDHLVSGQDFRGSGRLYHSTWAHHPSKSCTS</sequence>
<gene>
    <name evidence="1" type="ORF">SAMN02745857_03862</name>
</gene>
<reference evidence="1 2" key="1">
    <citation type="submission" date="2017-04" db="EMBL/GenBank/DDBJ databases">
        <authorList>
            <person name="Afonso C.L."/>
            <person name="Miller P.J."/>
            <person name="Scott M.A."/>
            <person name="Spackman E."/>
            <person name="Goraichik I."/>
            <person name="Dimitrov K.M."/>
            <person name="Suarez D.L."/>
            <person name="Swayne D.E."/>
        </authorList>
    </citation>
    <scope>NUCLEOTIDE SEQUENCE [LARGE SCALE GENOMIC DNA]</scope>
    <source>
        <strain evidence="1 2">DSM 23236</strain>
    </source>
</reference>
<protein>
    <submittedName>
        <fullName evidence="1">Uncharacterized protein</fullName>
    </submittedName>
</protein>
<organism evidence="1 2">
    <name type="scientific">Andreprevotia lacus DSM 23236</name>
    <dbReference type="NCBI Taxonomy" id="1121001"/>
    <lineage>
        <taxon>Bacteria</taxon>
        <taxon>Pseudomonadati</taxon>
        <taxon>Pseudomonadota</taxon>
        <taxon>Betaproteobacteria</taxon>
        <taxon>Neisseriales</taxon>
        <taxon>Chitinibacteraceae</taxon>
        <taxon>Andreprevotia</taxon>
    </lineage>
</organism>
<dbReference type="RefSeq" id="WP_084092796.1">
    <property type="nucleotide sequence ID" value="NZ_FWXD01000035.1"/>
</dbReference>
<name>A0A1W1Y015_9NEIS</name>
<dbReference type="OrthoDB" id="4318869at2"/>
<dbReference type="EMBL" id="FWXD01000035">
    <property type="protein sequence ID" value="SMC29474.1"/>
    <property type="molecule type" value="Genomic_DNA"/>
</dbReference>
<dbReference type="AlphaFoldDB" id="A0A1W1Y015"/>